<evidence type="ECO:0000313" key="2">
    <source>
        <dbReference type="Proteomes" id="UP000077521"/>
    </source>
</evidence>
<keyword evidence="2" id="KW-1185">Reference proteome</keyword>
<dbReference type="Proteomes" id="UP000077521">
    <property type="component" value="Unassembled WGS sequence"/>
</dbReference>
<reference evidence="1" key="1">
    <citation type="submission" date="2016-04" db="EMBL/GenBank/DDBJ databases">
        <authorList>
            <person name="Nguyen H.D."/>
            <person name="Samba Siva P."/>
            <person name="Cullis J."/>
            <person name="Levesque C.A."/>
            <person name="Hambleton S."/>
        </authorList>
    </citation>
    <scope>NUCLEOTIDE SEQUENCE</scope>
    <source>
        <strain evidence="1">DAOMC 236416</strain>
    </source>
</reference>
<evidence type="ECO:0000313" key="1">
    <source>
        <dbReference type="EMBL" id="KAE8238095.1"/>
    </source>
</evidence>
<organism evidence="1 2">
    <name type="scientific">Tilletia indica</name>
    <dbReference type="NCBI Taxonomy" id="43049"/>
    <lineage>
        <taxon>Eukaryota</taxon>
        <taxon>Fungi</taxon>
        <taxon>Dikarya</taxon>
        <taxon>Basidiomycota</taxon>
        <taxon>Ustilaginomycotina</taxon>
        <taxon>Exobasidiomycetes</taxon>
        <taxon>Tilletiales</taxon>
        <taxon>Tilletiaceae</taxon>
        <taxon>Tilletia</taxon>
    </lineage>
</organism>
<name>A0A8T8SEC9_9BASI</name>
<proteinExistence type="predicted"/>
<reference evidence="1" key="2">
    <citation type="journal article" date="2019" name="IMA Fungus">
        <title>Genome sequencing and comparison of five Tilletia species to identify candidate genes for the detection of regulated species infecting wheat.</title>
        <authorList>
            <person name="Nguyen H.D.T."/>
            <person name="Sultana T."/>
            <person name="Kesanakurti P."/>
            <person name="Hambleton S."/>
        </authorList>
    </citation>
    <scope>NUCLEOTIDE SEQUENCE</scope>
    <source>
        <strain evidence="1">DAOMC 236416</strain>
    </source>
</reference>
<sequence length="150" mass="16189">MTFLNNNDYFGSSSSTGLDLEALGLVSWGLQALLPHHGSSRYTGTKSKQKAQALAAADDEGGIDDALSAFLDEYLKVDIEKQHTEAAKFTKDIKDSVERADSNAVTNVAEANKYYTLNAVDPDVEVDVEQTAASVYHVLHNISHGPEVST</sequence>
<comment type="caution">
    <text evidence="1">The sequence shown here is derived from an EMBL/GenBank/DDBJ whole genome shotgun (WGS) entry which is preliminary data.</text>
</comment>
<accession>A0A8T8SEC9</accession>
<protein>
    <submittedName>
        <fullName evidence="1">Uncharacterized protein</fullName>
    </submittedName>
</protein>
<gene>
    <name evidence="1" type="ORF">A4X13_0g8517</name>
</gene>
<dbReference type="EMBL" id="LWDF02001530">
    <property type="protein sequence ID" value="KAE8238095.1"/>
    <property type="molecule type" value="Genomic_DNA"/>
</dbReference>
<dbReference type="AlphaFoldDB" id="A0A8T8SEC9"/>